<dbReference type="SUPFAM" id="SSF53738">
    <property type="entry name" value="Phosphoglucomutase, first 3 domains"/>
    <property type="match status" value="3"/>
</dbReference>
<dbReference type="PRINTS" id="PR00509">
    <property type="entry name" value="PGMPMM"/>
</dbReference>
<dbReference type="SUPFAM" id="SSF55957">
    <property type="entry name" value="Phosphoglucomutase, C-terminal domain"/>
    <property type="match status" value="1"/>
</dbReference>
<evidence type="ECO:0000259" key="9">
    <source>
        <dbReference type="Pfam" id="PF02879"/>
    </source>
</evidence>
<dbReference type="Pfam" id="PF02880">
    <property type="entry name" value="PGM_PMM_III"/>
    <property type="match status" value="1"/>
</dbReference>
<keyword evidence="5" id="KW-0460">Magnesium</keyword>
<dbReference type="Pfam" id="PF02879">
    <property type="entry name" value="PGM_PMM_II"/>
    <property type="match status" value="1"/>
</dbReference>
<dbReference type="InterPro" id="IPR005844">
    <property type="entry name" value="A-D-PHexomutase_a/b/a-I"/>
</dbReference>
<evidence type="ECO:0000259" key="10">
    <source>
        <dbReference type="Pfam" id="PF02880"/>
    </source>
</evidence>
<comment type="caution">
    <text evidence="11">The sequence shown here is derived from an EMBL/GenBank/DDBJ whole genome shotgun (WGS) entry which is preliminary data.</text>
</comment>
<dbReference type="GO" id="GO:0046872">
    <property type="term" value="F:metal ion binding"/>
    <property type="evidence" value="ECO:0007669"/>
    <property type="project" value="UniProtKB-KW"/>
</dbReference>
<keyword evidence="4" id="KW-0479">Metal-binding</keyword>
<dbReference type="InterPro" id="IPR005846">
    <property type="entry name" value="A-D-PHexomutase_a/b/a-III"/>
</dbReference>
<feature type="domain" description="Alpha-D-phosphohexomutase alpha/beta/alpha" evidence="9">
    <location>
        <begin position="170"/>
        <end position="257"/>
    </location>
</feature>
<keyword evidence="6" id="KW-0413">Isomerase</keyword>
<name>A0A0F9QT85_9ZZZZ</name>
<comment type="cofactor">
    <cofactor evidence="1">
        <name>Mg(2+)</name>
        <dbReference type="ChEBI" id="CHEBI:18420"/>
    </cofactor>
</comment>
<dbReference type="NCBIfam" id="TIGR03990">
    <property type="entry name" value="Arch_GlmM"/>
    <property type="match status" value="1"/>
</dbReference>
<gene>
    <name evidence="11" type="ORF">LCGC14_0662060</name>
</gene>
<evidence type="ECO:0008006" key="12">
    <source>
        <dbReference type="Google" id="ProtNLM"/>
    </source>
</evidence>
<evidence type="ECO:0000259" key="7">
    <source>
        <dbReference type="Pfam" id="PF00408"/>
    </source>
</evidence>
<evidence type="ECO:0000256" key="5">
    <source>
        <dbReference type="ARBA" id="ARBA00022842"/>
    </source>
</evidence>
<dbReference type="InterPro" id="IPR005845">
    <property type="entry name" value="A-D-PHexomutase_a/b/a-II"/>
</dbReference>
<evidence type="ECO:0000256" key="6">
    <source>
        <dbReference type="ARBA" id="ARBA00023235"/>
    </source>
</evidence>
<sequence length="476" mass="53015">MGLKFGTSGIRKVFQNYSDSDVMFTPQMALDFGLALGTYLGGNCLVVIGKDIRTSALPIEYALISGIVSTGCNVKTLGIITTPTLAMSQRYLRADAGVMITASHNTPEYIGLKIWNPSGMGYTPEQEEVIERIYNEKSFINIEWDEVGKVTHENDINDIHILDITRRVMFDGSKLNVMVDPGNGAGCEIVPKLLSTYNINVVTLNSQMDGKFPGRHSEPNKENLEELSKFLKASNQKYIGIALDGDADRVVFLDESGALVDPIRLLTLVAKNYLKRYKGTKKILKNNMKVVTAINSSSLIEDVLNPLGCEVIRTEVGDIKIAIKIKEEGGFMGGETSGTYIWPSTHLGPDSIVTIAKVLRMMSETGKTLQELIEDIPEYPYYATKFRLKEDIAFTEATHQKIIDVIKKSFEQIDKKILKINRIDGCRFDFGDSWILIRRSGTSPYLRISSESKIDLNHSIKINNLAKKGLQELNLI</sequence>
<evidence type="ECO:0000256" key="3">
    <source>
        <dbReference type="ARBA" id="ARBA00022553"/>
    </source>
</evidence>
<dbReference type="InterPro" id="IPR036900">
    <property type="entry name" value="A-D-PHexomutase_C_sf"/>
</dbReference>
<dbReference type="Pfam" id="PF02878">
    <property type="entry name" value="PGM_PMM_I"/>
    <property type="match status" value="1"/>
</dbReference>
<dbReference type="InterPro" id="IPR005843">
    <property type="entry name" value="A-D-PHexomutase_C"/>
</dbReference>
<dbReference type="AlphaFoldDB" id="A0A0F9QT85"/>
<feature type="domain" description="Alpha-D-phosphohexomutase C-terminal" evidence="7">
    <location>
        <begin position="412"/>
        <end position="453"/>
    </location>
</feature>
<dbReference type="InterPro" id="IPR024086">
    <property type="entry name" value="GlmM_arc-type"/>
</dbReference>
<dbReference type="PANTHER" id="PTHR43771:SF1">
    <property type="entry name" value="PHOSPHOMANNOMUTASE"/>
    <property type="match status" value="1"/>
</dbReference>
<dbReference type="PANTHER" id="PTHR43771">
    <property type="entry name" value="PHOSPHOMANNOMUTASE"/>
    <property type="match status" value="1"/>
</dbReference>
<evidence type="ECO:0000259" key="8">
    <source>
        <dbReference type="Pfam" id="PF02878"/>
    </source>
</evidence>
<dbReference type="InterPro" id="IPR016055">
    <property type="entry name" value="A-D-PHexomutase_a/b/a-I/II/III"/>
</dbReference>
<dbReference type="GO" id="GO:0008966">
    <property type="term" value="F:phosphoglucosamine mutase activity"/>
    <property type="evidence" value="ECO:0007669"/>
    <property type="project" value="InterPro"/>
</dbReference>
<proteinExistence type="inferred from homology"/>
<dbReference type="Gene3D" id="3.30.310.50">
    <property type="entry name" value="Alpha-D-phosphohexomutase, C-terminal domain"/>
    <property type="match status" value="1"/>
</dbReference>
<reference evidence="11" key="1">
    <citation type="journal article" date="2015" name="Nature">
        <title>Complex archaea that bridge the gap between prokaryotes and eukaryotes.</title>
        <authorList>
            <person name="Spang A."/>
            <person name="Saw J.H."/>
            <person name="Jorgensen S.L."/>
            <person name="Zaremba-Niedzwiedzka K."/>
            <person name="Martijn J."/>
            <person name="Lind A.E."/>
            <person name="van Eijk R."/>
            <person name="Schleper C."/>
            <person name="Guy L."/>
            <person name="Ettema T.J."/>
        </authorList>
    </citation>
    <scope>NUCLEOTIDE SEQUENCE</scope>
</reference>
<evidence type="ECO:0000256" key="4">
    <source>
        <dbReference type="ARBA" id="ARBA00022723"/>
    </source>
</evidence>
<evidence type="ECO:0000313" key="11">
    <source>
        <dbReference type="EMBL" id="KKN47510.1"/>
    </source>
</evidence>
<dbReference type="GO" id="GO:0005975">
    <property type="term" value="P:carbohydrate metabolic process"/>
    <property type="evidence" value="ECO:0007669"/>
    <property type="project" value="InterPro"/>
</dbReference>
<accession>A0A0F9QT85</accession>
<dbReference type="EMBL" id="LAZR01001272">
    <property type="protein sequence ID" value="KKN47510.1"/>
    <property type="molecule type" value="Genomic_DNA"/>
</dbReference>
<evidence type="ECO:0000256" key="2">
    <source>
        <dbReference type="ARBA" id="ARBA00010231"/>
    </source>
</evidence>
<keyword evidence="3" id="KW-0597">Phosphoprotein</keyword>
<feature type="domain" description="Alpha-D-phosphohexomutase alpha/beta/alpha" evidence="10">
    <location>
        <begin position="265"/>
        <end position="378"/>
    </location>
</feature>
<feature type="domain" description="Alpha-D-phosphohexomutase alpha/beta/alpha" evidence="8">
    <location>
        <begin position="3"/>
        <end position="139"/>
    </location>
</feature>
<dbReference type="InterPro" id="IPR005841">
    <property type="entry name" value="Alpha-D-phosphohexomutase_SF"/>
</dbReference>
<dbReference type="CDD" id="cd03087">
    <property type="entry name" value="PGM_like1"/>
    <property type="match status" value="1"/>
</dbReference>
<comment type="similarity">
    <text evidence="2">Belongs to the phosphohexose mutase family.</text>
</comment>
<dbReference type="Gene3D" id="3.40.120.10">
    <property type="entry name" value="Alpha-D-Glucose-1,6-Bisphosphate, subunit A, domain 3"/>
    <property type="match status" value="3"/>
</dbReference>
<organism evidence="11">
    <name type="scientific">marine sediment metagenome</name>
    <dbReference type="NCBI Taxonomy" id="412755"/>
    <lineage>
        <taxon>unclassified sequences</taxon>
        <taxon>metagenomes</taxon>
        <taxon>ecological metagenomes</taxon>
    </lineage>
</organism>
<dbReference type="Pfam" id="PF00408">
    <property type="entry name" value="PGM_PMM_IV"/>
    <property type="match status" value="1"/>
</dbReference>
<protein>
    <recommendedName>
        <fullName evidence="12">Phosphoglucosamine mutase</fullName>
    </recommendedName>
</protein>
<evidence type="ECO:0000256" key="1">
    <source>
        <dbReference type="ARBA" id="ARBA00001946"/>
    </source>
</evidence>